<gene>
    <name evidence="1" type="ORF">SAMN04488058_101299</name>
</gene>
<dbReference type="EMBL" id="FNZA01000001">
    <property type="protein sequence ID" value="SEI67098.1"/>
    <property type="molecule type" value="Genomic_DNA"/>
</dbReference>
<keyword evidence="2" id="KW-1185">Reference proteome</keyword>
<sequence length="228" mass="24019">MTQKNILAKPYYDGLTWHRGVGEEFDTSRLEGAVTEKLQAKGYLVTAQAYRASVNPEAAKVQETADAAQGELQSLYALFPGVTTTEGVKAAVQALRERVPSPSDLESVTRAKAFVTGLGQLYPEAKDPGALMDAAKGTLAQLKEAQAVKPEDVAALAEYRALVGELLPDGLAPTAVSALKAKGWVGKELLSRVPRAELDAVKGVGTEALKLLDTWAPYAGSATPPGAE</sequence>
<name>A0A1H6SGL2_9DEIO</name>
<dbReference type="AlphaFoldDB" id="A0A1H6SGL2"/>
<dbReference type="RefSeq" id="WP_143068285.1">
    <property type="nucleotide sequence ID" value="NZ_FNZA01000001.1"/>
</dbReference>
<organism evidence="1 2">
    <name type="scientific">Deinococcus reticulitermitis</name>
    <dbReference type="NCBI Taxonomy" id="856736"/>
    <lineage>
        <taxon>Bacteria</taxon>
        <taxon>Thermotogati</taxon>
        <taxon>Deinococcota</taxon>
        <taxon>Deinococci</taxon>
        <taxon>Deinococcales</taxon>
        <taxon>Deinococcaceae</taxon>
        <taxon>Deinococcus</taxon>
    </lineage>
</organism>
<evidence type="ECO:0000313" key="1">
    <source>
        <dbReference type="EMBL" id="SEI67098.1"/>
    </source>
</evidence>
<reference evidence="2" key="1">
    <citation type="submission" date="2016-10" db="EMBL/GenBank/DDBJ databases">
        <authorList>
            <person name="Varghese N."/>
            <person name="Submissions S."/>
        </authorList>
    </citation>
    <scope>NUCLEOTIDE SEQUENCE [LARGE SCALE GENOMIC DNA]</scope>
    <source>
        <strain evidence="2">CGMCC 1.10218</strain>
    </source>
</reference>
<accession>A0A1H6SGL2</accession>
<dbReference type="Proteomes" id="UP000199223">
    <property type="component" value="Unassembled WGS sequence"/>
</dbReference>
<proteinExistence type="predicted"/>
<evidence type="ECO:0000313" key="2">
    <source>
        <dbReference type="Proteomes" id="UP000199223"/>
    </source>
</evidence>
<dbReference type="OrthoDB" id="9956409at2"/>
<protein>
    <submittedName>
        <fullName evidence="1">Uncharacterized protein</fullName>
    </submittedName>
</protein>
<dbReference type="STRING" id="856736.SAMN04488058_101299"/>